<gene>
    <name evidence="1" type="ORF">CkaCkLH20_11821</name>
</gene>
<reference evidence="1" key="2">
    <citation type="submission" date="2020-11" db="EMBL/GenBank/DDBJ databases">
        <title>Whole genome sequencing of Colletotrichum sp.</title>
        <authorList>
            <person name="Li H."/>
        </authorList>
    </citation>
    <scope>NUCLEOTIDE SEQUENCE</scope>
    <source>
        <strain evidence="1">CkLH20</strain>
    </source>
</reference>
<proteinExistence type="predicted"/>
<comment type="caution">
    <text evidence="1">The sequence shown here is derived from an EMBL/GenBank/DDBJ whole genome shotgun (WGS) entry which is preliminary data.</text>
</comment>
<accession>A0A9P6LD37</accession>
<dbReference type="GeneID" id="62167609"/>
<dbReference type="EMBL" id="JAATWM020000051">
    <property type="protein sequence ID" value="KAF9870719.1"/>
    <property type="molecule type" value="Genomic_DNA"/>
</dbReference>
<evidence type="ECO:0000313" key="2">
    <source>
        <dbReference type="Proteomes" id="UP000781932"/>
    </source>
</evidence>
<protein>
    <recommendedName>
        <fullName evidence="3">HNH nuclease domain-containing protein</fullName>
    </recommendedName>
</protein>
<dbReference type="RefSeq" id="XP_038740180.1">
    <property type="nucleotide sequence ID" value="XM_038894535.1"/>
</dbReference>
<organism evidence="1 2">
    <name type="scientific">Colletotrichum karsti</name>
    <dbReference type="NCBI Taxonomy" id="1095194"/>
    <lineage>
        <taxon>Eukaryota</taxon>
        <taxon>Fungi</taxon>
        <taxon>Dikarya</taxon>
        <taxon>Ascomycota</taxon>
        <taxon>Pezizomycotina</taxon>
        <taxon>Sordariomycetes</taxon>
        <taxon>Hypocreomycetidae</taxon>
        <taxon>Glomerellales</taxon>
        <taxon>Glomerellaceae</taxon>
        <taxon>Colletotrichum</taxon>
        <taxon>Colletotrichum boninense species complex</taxon>
    </lineage>
</organism>
<keyword evidence="2" id="KW-1185">Reference proteome</keyword>
<dbReference type="Proteomes" id="UP000781932">
    <property type="component" value="Unassembled WGS sequence"/>
</dbReference>
<sequence>MDKFHETQPEDLSYIDNMELRHTLFEELQTIRLRVMGNISPWTCVRREYITKAVWAAFWVTPIETIQNLMKDMKEGMLSHDLLHTILSSLQEYVPMLIRIVLGRNPGNASAAACKESECMWSMLGLLWGDKLVDDFRSALSVDKLNSPVNVVAMDPNVRYLWAKAKLSIEPYDWDDRSIRLKLRFLKKSKLEKTRHGRERFPWRNDLAMKPTEIVEDIFGGGHAEDDLVYEGTQQPIRDGDVFEYRVNDPGCRLDPRLLCLWHKVSVMASLLGCDERDEQACLEFAQGLADKIEEEKVEENEKREEIVGVWKDETAWMRGVYETEGGEEQMGASD</sequence>
<reference evidence="1" key="1">
    <citation type="submission" date="2020-03" db="EMBL/GenBank/DDBJ databases">
        <authorList>
            <person name="He L."/>
        </authorList>
    </citation>
    <scope>NUCLEOTIDE SEQUENCE</scope>
    <source>
        <strain evidence="1">CkLH20</strain>
    </source>
</reference>
<dbReference type="OrthoDB" id="4851229at2759"/>
<dbReference type="AlphaFoldDB" id="A0A9P6LD37"/>
<name>A0A9P6LD37_9PEZI</name>
<evidence type="ECO:0008006" key="3">
    <source>
        <dbReference type="Google" id="ProtNLM"/>
    </source>
</evidence>
<evidence type="ECO:0000313" key="1">
    <source>
        <dbReference type="EMBL" id="KAF9870719.1"/>
    </source>
</evidence>